<feature type="non-terminal residue" evidence="1">
    <location>
        <position position="199"/>
    </location>
</feature>
<dbReference type="EMBL" id="UINC01038182">
    <property type="protein sequence ID" value="SVB34811.1"/>
    <property type="molecule type" value="Genomic_DNA"/>
</dbReference>
<accession>A0A382DAX4</accession>
<gene>
    <name evidence="1" type="ORF">METZ01_LOCUS187665</name>
</gene>
<dbReference type="AlphaFoldDB" id="A0A382DAX4"/>
<dbReference type="SUPFAM" id="SSF52402">
    <property type="entry name" value="Adenine nucleotide alpha hydrolases-like"/>
    <property type="match status" value="1"/>
</dbReference>
<reference evidence="1" key="1">
    <citation type="submission" date="2018-05" db="EMBL/GenBank/DDBJ databases">
        <authorList>
            <person name="Lanie J.A."/>
            <person name="Ng W.-L."/>
            <person name="Kazmierczak K.M."/>
            <person name="Andrzejewski T.M."/>
            <person name="Davidsen T.M."/>
            <person name="Wayne K.J."/>
            <person name="Tettelin H."/>
            <person name="Glass J.I."/>
            <person name="Rusch D."/>
            <person name="Podicherti R."/>
            <person name="Tsui H.-C.T."/>
            <person name="Winkler M.E."/>
        </authorList>
    </citation>
    <scope>NUCLEOTIDE SEQUENCE</scope>
</reference>
<name>A0A382DAX4_9ZZZZ</name>
<dbReference type="GO" id="GO:0002143">
    <property type="term" value="P:tRNA wobble position uridine thiolation"/>
    <property type="evidence" value="ECO:0007669"/>
    <property type="project" value="TreeGrafter"/>
</dbReference>
<dbReference type="Pfam" id="PF03054">
    <property type="entry name" value="tRNA_Me_trans"/>
    <property type="match status" value="1"/>
</dbReference>
<protein>
    <submittedName>
        <fullName evidence="1">Uncharacterized protein</fullName>
    </submittedName>
</protein>
<evidence type="ECO:0000313" key="1">
    <source>
        <dbReference type="EMBL" id="SVB34811.1"/>
    </source>
</evidence>
<dbReference type="InterPro" id="IPR014729">
    <property type="entry name" value="Rossmann-like_a/b/a_fold"/>
</dbReference>
<dbReference type="Gene3D" id="3.40.50.620">
    <property type="entry name" value="HUPs"/>
    <property type="match status" value="1"/>
</dbReference>
<sequence>MNSLGLNEKPEDTRVVVAMSGGVDSSVTAALLKEEGYDVIGITLQLYDYGTALARPGSCCAGQDIYDARRVASKLGFPHYVLDYEDQFREEVMDDFADTYLRGETPVPCIKCNQTVKFRDLLARAKDFQADVLATGHYIQRIQGPNGAELHRGAVEGKDQSYYLFTTTKEQLQFLRFPLGSMTKDKTRAQAERLELSVA</sequence>
<dbReference type="PANTHER" id="PTHR11933">
    <property type="entry name" value="TRNA 5-METHYLAMINOMETHYL-2-THIOURIDYLATE -METHYLTRANSFERASE"/>
    <property type="match status" value="1"/>
</dbReference>
<organism evidence="1">
    <name type="scientific">marine metagenome</name>
    <dbReference type="NCBI Taxonomy" id="408172"/>
    <lineage>
        <taxon>unclassified sequences</taxon>
        <taxon>metagenomes</taxon>
        <taxon>ecological metagenomes</taxon>
    </lineage>
</organism>
<dbReference type="PANTHER" id="PTHR11933:SF5">
    <property type="entry name" value="MITOCHONDRIAL TRNA-SPECIFIC 2-THIOURIDYLASE 1"/>
    <property type="match status" value="1"/>
</dbReference>
<proteinExistence type="predicted"/>